<evidence type="ECO:0000313" key="2">
    <source>
        <dbReference type="EMBL" id="OLP86754.1"/>
    </source>
</evidence>
<feature type="compositionally biased region" description="Basic residues" evidence="1">
    <location>
        <begin position="305"/>
        <end position="314"/>
    </location>
</feature>
<feature type="compositionally biased region" description="Basic and acidic residues" evidence="1">
    <location>
        <begin position="350"/>
        <end position="371"/>
    </location>
</feature>
<evidence type="ECO:0000313" key="3">
    <source>
        <dbReference type="Proteomes" id="UP000186817"/>
    </source>
</evidence>
<dbReference type="EMBL" id="LSRX01000901">
    <property type="protein sequence ID" value="OLP86754.1"/>
    <property type="molecule type" value="Genomic_DNA"/>
</dbReference>
<feature type="region of interest" description="Disordered" evidence="1">
    <location>
        <begin position="261"/>
        <end position="381"/>
    </location>
</feature>
<proteinExistence type="predicted"/>
<evidence type="ECO:0000256" key="1">
    <source>
        <dbReference type="SAM" id="MobiDB-lite"/>
    </source>
</evidence>
<feature type="compositionally biased region" description="Basic and acidic residues" evidence="1">
    <location>
        <begin position="315"/>
        <end position="334"/>
    </location>
</feature>
<accession>A0A1Q9CV08</accession>
<gene>
    <name evidence="2" type="ORF">AK812_SmicGene32119</name>
</gene>
<feature type="region of interest" description="Disordered" evidence="1">
    <location>
        <begin position="62"/>
        <end position="86"/>
    </location>
</feature>
<dbReference type="Proteomes" id="UP000186817">
    <property type="component" value="Unassembled WGS sequence"/>
</dbReference>
<dbReference type="OrthoDB" id="421865at2759"/>
<feature type="region of interest" description="Disordered" evidence="1">
    <location>
        <begin position="176"/>
        <end position="207"/>
    </location>
</feature>
<feature type="compositionally biased region" description="Polar residues" evidence="1">
    <location>
        <begin position="176"/>
        <end position="185"/>
    </location>
</feature>
<feature type="region of interest" description="Disordered" evidence="1">
    <location>
        <begin position="396"/>
        <end position="453"/>
    </location>
</feature>
<protein>
    <submittedName>
        <fullName evidence="2">Uncharacterized protein</fullName>
    </submittedName>
</protein>
<reference evidence="2 3" key="1">
    <citation type="submission" date="2016-02" db="EMBL/GenBank/DDBJ databases">
        <title>Genome analysis of coral dinoflagellate symbionts highlights evolutionary adaptations to a symbiotic lifestyle.</title>
        <authorList>
            <person name="Aranda M."/>
            <person name="Li Y."/>
            <person name="Liew Y.J."/>
            <person name="Baumgarten S."/>
            <person name="Simakov O."/>
            <person name="Wilson M."/>
            <person name="Piel J."/>
            <person name="Ashoor H."/>
            <person name="Bougouffa S."/>
            <person name="Bajic V.B."/>
            <person name="Ryu T."/>
            <person name="Ravasi T."/>
            <person name="Bayer T."/>
            <person name="Micklem G."/>
            <person name="Kim H."/>
            <person name="Bhak J."/>
            <person name="Lajeunesse T.C."/>
            <person name="Voolstra C.R."/>
        </authorList>
    </citation>
    <scope>NUCLEOTIDE SEQUENCE [LARGE SCALE GENOMIC DNA]</scope>
    <source>
        <strain evidence="2 3">CCMP2467</strain>
    </source>
</reference>
<feature type="compositionally biased region" description="Basic residues" evidence="1">
    <location>
        <begin position="77"/>
        <end position="86"/>
    </location>
</feature>
<feature type="compositionally biased region" description="Basic and acidic residues" evidence="1">
    <location>
        <begin position="416"/>
        <end position="426"/>
    </location>
</feature>
<keyword evidence="3" id="KW-1185">Reference proteome</keyword>
<dbReference type="AlphaFoldDB" id="A0A1Q9CV08"/>
<name>A0A1Q9CV08_SYMMI</name>
<comment type="caution">
    <text evidence="2">The sequence shown here is derived from an EMBL/GenBank/DDBJ whole genome shotgun (WGS) entry which is preliminary data.</text>
</comment>
<sequence>MQVESEVLKSTREASHMQFVELRVVHSDTVPTVSHSLSGYGTELNTVEDVVIRFSSYNRVTPWPRPPGAAQPQSLHPSRKPHKLRGQAARRARVRAMEKLLDKFSGPSLGISKPQVKPATATHHGWVHAELAGDEATAGWLPQGILVELEAQDESQCSVEIGDFCLVWADSLTQAERSASPTSPRSEGPGQLWPPTPESTHLAHRDPKRDLARASGFAGDVLDASGGTVFNATSWWSEVCLQLLLNWQMPALRTAKVSYQGKVRPSDLDKTEQTAQDSAQDTAQDKAQDSAQDTAQEPQEPQLSKRQRQRLRQRQAREDAKRETTKATRAEEHAVSGANGVTRASRSSGHKAEQRLEALEVDGSRAPERKQRSPPGWGKVRTLLRLDQLNAVHELPRSSSDIAAGRPPRPLGEEAETAKVDDREEYPITPMKGKARQSLPMCPPGSSTILPGKGKGKMELTGEGMKGKGSGLTSLSCLAFLEVAENFPGKGKPAWYGYHPTPMSKGKGKSKALLVEPDSAKGLPAVFHFLR</sequence>
<feature type="compositionally biased region" description="Low complexity" evidence="1">
    <location>
        <begin position="273"/>
        <end position="282"/>
    </location>
</feature>
<organism evidence="2 3">
    <name type="scientific">Symbiodinium microadriaticum</name>
    <name type="common">Dinoflagellate</name>
    <name type="synonym">Zooxanthella microadriatica</name>
    <dbReference type="NCBI Taxonomy" id="2951"/>
    <lineage>
        <taxon>Eukaryota</taxon>
        <taxon>Sar</taxon>
        <taxon>Alveolata</taxon>
        <taxon>Dinophyceae</taxon>
        <taxon>Suessiales</taxon>
        <taxon>Symbiodiniaceae</taxon>
        <taxon>Symbiodinium</taxon>
    </lineage>
</organism>